<dbReference type="AlphaFoldDB" id="A0A382XKQ2"/>
<accession>A0A382XKQ2</accession>
<feature type="domain" description="Glycosyltransferase subfamily 4-like N-terminal" evidence="1">
    <location>
        <begin position="9"/>
        <end position="159"/>
    </location>
</feature>
<dbReference type="EMBL" id="UINC01168149">
    <property type="protein sequence ID" value="SVD71031.1"/>
    <property type="molecule type" value="Genomic_DNA"/>
</dbReference>
<gene>
    <name evidence="2" type="ORF">METZ01_LOCUS423885</name>
</gene>
<dbReference type="SUPFAM" id="SSF53756">
    <property type="entry name" value="UDP-Glycosyltransferase/glycogen phosphorylase"/>
    <property type="match status" value="1"/>
</dbReference>
<reference evidence="2" key="1">
    <citation type="submission" date="2018-05" db="EMBL/GenBank/DDBJ databases">
        <authorList>
            <person name="Lanie J.A."/>
            <person name="Ng W.-L."/>
            <person name="Kazmierczak K.M."/>
            <person name="Andrzejewski T.M."/>
            <person name="Davidsen T.M."/>
            <person name="Wayne K.J."/>
            <person name="Tettelin H."/>
            <person name="Glass J.I."/>
            <person name="Rusch D."/>
            <person name="Podicherti R."/>
            <person name="Tsui H.-C.T."/>
            <person name="Winkler M.E."/>
        </authorList>
    </citation>
    <scope>NUCLEOTIDE SEQUENCE</scope>
</reference>
<sequence>MSLDPVKGGGGVERTYQLSKSLIKAGHQCSVLTTDLGLTKERIASMNGVQVIALQCLNKRFYFPKFSYKEIRETIEDSDIVHFIGHWSLLNAIVFKAVQSLKKPYCVCPAGSLRIYGRNKFLKLAYNFLIGRKMIRSANAHIGISVNEIEQFKEYGVSP</sequence>
<protein>
    <recommendedName>
        <fullName evidence="1">Glycosyltransferase subfamily 4-like N-terminal domain-containing protein</fullName>
    </recommendedName>
</protein>
<dbReference type="Gene3D" id="3.40.50.2000">
    <property type="entry name" value="Glycogen Phosphorylase B"/>
    <property type="match status" value="1"/>
</dbReference>
<dbReference type="Pfam" id="PF13439">
    <property type="entry name" value="Glyco_transf_4"/>
    <property type="match status" value="1"/>
</dbReference>
<evidence type="ECO:0000313" key="2">
    <source>
        <dbReference type="EMBL" id="SVD71031.1"/>
    </source>
</evidence>
<evidence type="ECO:0000259" key="1">
    <source>
        <dbReference type="Pfam" id="PF13439"/>
    </source>
</evidence>
<proteinExistence type="predicted"/>
<dbReference type="InterPro" id="IPR028098">
    <property type="entry name" value="Glyco_trans_4-like_N"/>
</dbReference>
<feature type="non-terminal residue" evidence="2">
    <location>
        <position position="159"/>
    </location>
</feature>
<name>A0A382XKQ2_9ZZZZ</name>
<organism evidence="2">
    <name type="scientific">marine metagenome</name>
    <dbReference type="NCBI Taxonomy" id="408172"/>
    <lineage>
        <taxon>unclassified sequences</taxon>
        <taxon>metagenomes</taxon>
        <taxon>ecological metagenomes</taxon>
    </lineage>
</organism>